<feature type="chain" id="PRO_5021726226" evidence="1">
    <location>
        <begin position="40"/>
        <end position="300"/>
    </location>
</feature>
<evidence type="ECO:0000313" key="4">
    <source>
        <dbReference type="Proteomes" id="UP000317624"/>
    </source>
</evidence>
<dbReference type="RefSeq" id="WP_144843226.1">
    <property type="nucleotide sequence ID" value="NZ_VMRJ01000001.1"/>
</dbReference>
<dbReference type="Proteomes" id="UP000317624">
    <property type="component" value="Unassembled WGS sequence"/>
</dbReference>
<dbReference type="Gene3D" id="1.20.144.10">
    <property type="entry name" value="Phosphatidic acid phosphatase type 2/haloperoxidase"/>
    <property type="match status" value="1"/>
</dbReference>
<sequence length="300" mass="32634">MTNFFTSTARSASASLRRLALGIGLGASLLTGAALPAQAQILPTPATAAPTDTTLRKYQTLPGTPPRPWYQSKVFKATVVPAILIGYGISVVDEHGFYSSYDARRDIQRNFPNFNSHLDDYMQWAPYLELGAVLAFGVESRNDRVNLALILAKSEAIMLGSVFIVKTLTRHERPDGSDFRSFPSGHTAQAFLAASIVHTELREKSQWYGIGAYTIATTVGAFRMLNNKHWEADVFAGAGFGILSAHLAYLTHRHRWGRHPADRQGVGLGAPVVPPRGLWQATPTMLPGGTPGVTFTWAAK</sequence>
<dbReference type="AlphaFoldDB" id="A0A558C1U4"/>
<protein>
    <submittedName>
        <fullName evidence="3">Phosphatase PAP2 family protein</fullName>
    </submittedName>
</protein>
<dbReference type="SUPFAM" id="SSF48317">
    <property type="entry name" value="Acid phosphatase/Vanadium-dependent haloperoxidase"/>
    <property type="match status" value="1"/>
</dbReference>
<feature type="domain" description="Phosphatidic acid phosphatase type 2/haloperoxidase" evidence="2">
    <location>
        <begin position="147"/>
        <end position="249"/>
    </location>
</feature>
<comment type="caution">
    <text evidence="3">The sequence shown here is derived from an EMBL/GenBank/DDBJ whole genome shotgun (WGS) entry which is preliminary data.</text>
</comment>
<reference evidence="3 4" key="1">
    <citation type="submission" date="2019-07" db="EMBL/GenBank/DDBJ databases">
        <title>Hymenobacter sp. straun FUR1 Genome sequencing and assembly.</title>
        <authorList>
            <person name="Chhetri G."/>
        </authorList>
    </citation>
    <scope>NUCLEOTIDE SEQUENCE [LARGE SCALE GENOMIC DNA]</scope>
    <source>
        <strain evidence="3 4">Fur1</strain>
    </source>
</reference>
<dbReference type="InterPro" id="IPR000326">
    <property type="entry name" value="PAP2/HPO"/>
</dbReference>
<dbReference type="EMBL" id="VMRJ01000001">
    <property type="protein sequence ID" value="TVT42765.1"/>
    <property type="molecule type" value="Genomic_DNA"/>
</dbReference>
<name>A0A558C1U4_9BACT</name>
<dbReference type="CDD" id="cd03394">
    <property type="entry name" value="PAP2_like_5"/>
    <property type="match status" value="1"/>
</dbReference>
<proteinExistence type="predicted"/>
<evidence type="ECO:0000256" key="1">
    <source>
        <dbReference type="SAM" id="SignalP"/>
    </source>
</evidence>
<organism evidence="3 4">
    <name type="scientific">Hymenobacter setariae</name>
    <dbReference type="NCBI Taxonomy" id="2594794"/>
    <lineage>
        <taxon>Bacteria</taxon>
        <taxon>Pseudomonadati</taxon>
        <taxon>Bacteroidota</taxon>
        <taxon>Cytophagia</taxon>
        <taxon>Cytophagales</taxon>
        <taxon>Hymenobacteraceae</taxon>
        <taxon>Hymenobacter</taxon>
    </lineage>
</organism>
<feature type="signal peptide" evidence="1">
    <location>
        <begin position="1"/>
        <end position="39"/>
    </location>
</feature>
<keyword evidence="1" id="KW-0732">Signal</keyword>
<dbReference type="InterPro" id="IPR036938">
    <property type="entry name" value="PAP2/HPO_sf"/>
</dbReference>
<evidence type="ECO:0000313" key="3">
    <source>
        <dbReference type="EMBL" id="TVT42765.1"/>
    </source>
</evidence>
<evidence type="ECO:0000259" key="2">
    <source>
        <dbReference type="SMART" id="SM00014"/>
    </source>
</evidence>
<accession>A0A558C1U4</accession>
<keyword evidence="4" id="KW-1185">Reference proteome</keyword>
<dbReference type="Pfam" id="PF01569">
    <property type="entry name" value="PAP2"/>
    <property type="match status" value="1"/>
</dbReference>
<dbReference type="OrthoDB" id="5289372at2"/>
<dbReference type="SMART" id="SM00014">
    <property type="entry name" value="acidPPc"/>
    <property type="match status" value="1"/>
</dbReference>
<gene>
    <name evidence="3" type="ORF">FNT36_01340</name>
</gene>